<dbReference type="PRINTS" id="PR00723">
    <property type="entry name" value="SUBTILISIN"/>
</dbReference>
<feature type="active site" description="Charge relay system" evidence="5">
    <location>
        <position position="271"/>
    </location>
</feature>
<keyword evidence="7" id="KW-0812">Transmembrane</keyword>
<keyword evidence="4 5" id="KW-0720">Serine protease</keyword>
<dbReference type="PROSITE" id="PS51892">
    <property type="entry name" value="SUBTILASE"/>
    <property type="match status" value="1"/>
</dbReference>
<dbReference type="PANTHER" id="PTHR43806">
    <property type="entry name" value="PEPTIDASE S8"/>
    <property type="match status" value="1"/>
</dbReference>
<feature type="signal peptide" evidence="8">
    <location>
        <begin position="1"/>
        <end position="26"/>
    </location>
</feature>
<dbReference type="InterPro" id="IPR015500">
    <property type="entry name" value="Peptidase_S8_subtilisin-rel"/>
</dbReference>
<evidence type="ECO:0000313" key="10">
    <source>
        <dbReference type="EMBL" id="MBG6093514.1"/>
    </source>
</evidence>
<dbReference type="RefSeq" id="WP_197015561.1">
    <property type="nucleotide sequence ID" value="NZ_BAABES010000003.1"/>
</dbReference>
<keyword evidence="2 5" id="KW-0645">Protease</keyword>
<organism evidence="10 11">
    <name type="scientific">Actinomadura viridis</name>
    <dbReference type="NCBI Taxonomy" id="58110"/>
    <lineage>
        <taxon>Bacteria</taxon>
        <taxon>Bacillati</taxon>
        <taxon>Actinomycetota</taxon>
        <taxon>Actinomycetes</taxon>
        <taxon>Streptosporangiales</taxon>
        <taxon>Thermomonosporaceae</taxon>
        <taxon>Actinomadura</taxon>
    </lineage>
</organism>
<proteinExistence type="inferred from homology"/>
<dbReference type="Proteomes" id="UP000614047">
    <property type="component" value="Unassembled WGS sequence"/>
</dbReference>
<dbReference type="PANTHER" id="PTHR43806:SF11">
    <property type="entry name" value="CEREVISIN-RELATED"/>
    <property type="match status" value="1"/>
</dbReference>
<feature type="active site" description="Charge relay system" evidence="5">
    <location>
        <position position="81"/>
    </location>
</feature>
<accession>A0A931GUT5</accession>
<feature type="domain" description="Peptidase S8/S53" evidence="9">
    <location>
        <begin position="72"/>
        <end position="308"/>
    </location>
</feature>
<evidence type="ECO:0000259" key="9">
    <source>
        <dbReference type="Pfam" id="PF00082"/>
    </source>
</evidence>
<evidence type="ECO:0000256" key="8">
    <source>
        <dbReference type="SAM" id="SignalP"/>
    </source>
</evidence>
<evidence type="ECO:0000256" key="2">
    <source>
        <dbReference type="ARBA" id="ARBA00022670"/>
    </source>
</evidence>
<dbReference type="GO" id="GO:0006508">
    <property type="term" value="P:proteolysis"/>
    <property type="evidence" value="ECO:0007669"/>
    <property type="project" value="UniProtKB-KW"/>
</dbReference>
<dbReference type="InterPro" id="IPR050131">
    <property type="entry name" value="Peptidase_S8_subtilisin-like"/>
</dbReference>
<gene>
    <name evidence="10" type="ORF">IW256_007627</name>
</gene>
<evidence type="ECO:0000313" key="11">
    <source>
        <dbReference type="Proteomes" id="UP000614047"/>
    </source>
</evidence>
<evidence type="ECO:0000256" key="5">
    <source>
        <dbReference type="PROSITE-ProRule" id="PRU01240"/>
    </source>
</evidence>
<name>A0A931GUT5_9ACTN</name>
<evidence type="ECO:0000256" key="1">
    <source>
        <dbReference type="ARBA" id="ARBA00011073"/>
    </source>
</evidence>
<protein>
    <submittedName>
        <fullName evidence="10">Type VII secretion-associated serine protease mycosin</fullName>
    </submittedName>
</protein>
<dbReference type="Gene3D" id="3.40.50.200">
    <property type="entry name" value="Peptidase S8/S53 domain"/>
    <property type="match status" value="1"/>
</dbReference>
<sequence>MRAAGPASTAVLLLTTSFFLAPQASAAPLPAFAPAAAPRTACDPPRGHHGGIGESWAQRRLGFERVWALTQGRGVRTAVIDSGADPKHPMLAGRIADVIDLTGTGERDCAGHGTGVAALLGGRGVAGAPLRGVAPAAELLVVKQQNAERDDGGGARLPKAIRTAVDAGARVINISIKAAASPALEQAVQYAHRRNAVIVAAAGNARDREGDEGAAFPASYPGVISVASLGPDGARAESSSVRSKVDIAAPGVAVPTAWPGGGYNPRAEGTSYAAAYVSGVATLVRARHPHLDRNQVVHRLLATADGNAGTGTGRGMVNPVQAVTAVVPGETAAAAGRPPAPASLAAPEPADGRTGAVAVAVTAGTLTAAALAVLLGLIVPMGRRRGWRPGRTGPAAPPPPGDPETATAPSRGTIGART</sequence>
<keyword evidence="11" id="KW-1185">Reference proteome</keyword>
<keyword evidence="3 5" id="KW-0378">Hydrolase</keyword>
<feature type="chain" id="PRO_5037486330" evidence="8">
    <location>
        <begin position="27"/>
        <end position="418"/>
    </location>
</feature>
<comment type="caution">
    <text evidence="10">The sequence shown here is derived from an EMBL/GenBank/DDBJ whole genome shotgun (WGS) entry which is preliminary data.</text>
</comment>
<keyword evidence="8" id="KW-0732">Signal</keyword>
<feature type="active site" description="Charge relay system" evidence="5">
    <location>
        <position position="112"/>
    </location>
</feature>
<evidence type="ECO:0000256" key="6">
    <source>
        <dbReference type="SAM" id="MobiDB-lite"/>
    </source>
</evidence>
<dbReference type="Pfam" id="PF00082">
    <property type="entry name" value="Peptidase_S8"/>
    <property type="match status" value="1"/>
</dbReference>
<feature type="transmembrane region" description="Helical" evidence="7">
    <location>
        <begin position="356"/>
        <end position="379"/>
    </location>
</feature>
<evidence type="ECO:0000256" key="7">
    <source>
        <dbReference type="SAM" id="Phobius"/>
    </source>
</evidence>
<evidence type="ECO:0000256" key="4">
    <source>
        <dbReference type="ARBA" id="ARBA00022825"/>
    </source>
</evidence>
<evidence type="ECO:0000256" key="3">
    <source>
        <dbReference type="ARBA" id="ARBA00022801"/>
    </source>
</evidence>
<comment type="similarity">
    <text evidence="1 5">Belongs to the peptidase S8 family.</text>
</comment>
<keyword evidence="7" id="KW-1133">Transmembrane helix</keyword>
<dbReference type="GO" id="GO:0004252">
    <property type="term" value="F:serine-type endopeptidase activity"/>
    <property type="evidence" value="ECO:0007669"/>
    <property type="project" value="UniProtKB-UniRule"/>
</dbReference>
<dbReference type="InterPro" id="IPR000209">
    <property type="entry name" value="Peptidase_S8/S53_dom"/>
</dbReference>
<dbReference type="InterPro" id="IPR036852">
    <property type="entry name" value="Peptidase_S8/S53_dom_sf"/>
</dbReference>
<dbReference type="AlphaFoldDB" id="A0A931GUT5"/>
<feature type="region of interest" description="Disordered" evidence="6">
    <location>
        <begin position="386"/>
        <end position="418"/>
    </location>
</feature>
<keyword evidence="7" id="KW-0472">Membrane</keyword>
<reference evidence="10" key="1">
    <citation type="submission" date="2020-11" db="EMBL/GenBank/DDBJ databases">
        <title>Sequencing the genomes of 1000 actinobacteria strains.</title>
        <authorList>
            <person name="Klenk H.-P."/>
        </authorList>
    </citation>
    <scope>NUCLEOTIDE SEQUENCE</scope>
    <source>
        <strain evidence="10">DSM 43175</strain>
    </source>
</reference>
<dbReference type="SUPFAM" id="SSF52743">
    <property type="entry name" value="Subtilisin-like"/>
    <property type="match status" value="1"/>
</dbReference>
<dbReference type="EMBL" id="JADOUA010000001">
    <property type="protein sequence ID" value="MBG6093514.1"/>
    <property type="molecule type" value="Genomic_DNA"/>
</dbReference>